<dbReference type="EMBL" id="JPWH01000023">
    <property type="protein sequence ID" value="RCK43890.1"/>
    <property type="molecule type" value="Genomic_DNA"/>
</dbReference>
<evidence type="ECO:0000313" key="1">
    <source>
        <dbReference type="EMBL" id="RCK43890.1"/>
    </source>
</evidence>
<proteinExistence type="predicted"/>
<organism evidence="1 2">
    <name type="scientific">Thalassospira profundimaris</name>
    <dbReference type="NCBI Taxonomy" id="502049"/>
    <lineage>
        <taxon>Bacteria</taxon>
        <taxon>Pseudomonadati</taxon>
        <taxon>Pseudomonadota</taxon>
        <taxon>Alphaproteobacteria</taxon>
        <taxon>Rhodospirillales</taxon>
        <taxon>Thalassospiraceae</taxon>
        <taxon>Thalassospira</taxon>
    </lineage>
</organism>
<reference evidence="1 2" key="1">
    <citation type="submission" date="2014-07" db="EMBL/GenBank/DDBJ databases">
        <title>Draft genome sequence of Thalassospira profundimaris S25-3-2.</title>
        <authorList>
            <person name="Lai Q."/>
            <person name="Shao Z."/>
        </authorList>
    </citation>
    <scope>NUCLEOTIDE SEQUENCE [LARGE SCALE GENOMIC DNA]</scope>
    <source>
        <strain evidence="1 2">S25-3-2</strain>
    </source>
</reference>
<evidence type="ECO:0000313" key="2">
    <source>
        <dbReference type="Proteomes" id="UP000252517"/>
    </source>
</evidence>
<dbReference type="RefSeq" id="WP_114090076.1">
    <property type="nucleotide sequence ID" value="NZ_JPWH01000023.1"/>
</dbReference>
<accession>A0A367WTE7</accession>
<dbReference type="Proteomes" id="UP000252517">
    <property type="component" value="Unassembled WGS sequence"/>
</dbReference>
<name>A0A367WTE7_9PROT</name>
<comment type="caution">
    <text evidence="1">The sequence shown here is derived from an EMBL/GenBank/DDBJ whole genome shotgun (WGS) entry which is preliminary data.</text>
</comment>
<dbReference type="AlphaFoldDB" id="A0A367WTE7"/>
<sequence>MGPFDRVTALWARMFLMKKQSIGQKWHEKGNRPEFSHPCDNYAFEIACFMTARHTWHRDRQAFPCRLYHLPGHTSRMRPKVEKRGEAALAGL</sequence>
<protein>
    <submittedName>
        <fullName evidence="1">Uncharacterized protein</fullName>
    </submittedName>
</protein>
<gene>
    <name evidence="1" type="ORF">TH25_20850</name>
</gene>